<feature type="transmembrane region" description="Helical" evidence="1">
    <location>
        <begin position="72"/>
        <end position="93"/>
    </location>
</feature>
<dbReference type="EMBL" id="LS483470">
    <property type="protein sequence ID" value="SQI41388.1"/>
    <property type="molecule type" value="Genomic_DNA"/>
</dbReference>
<feature type="transmembrane region" description="Helical" evidence="1">
    <location>
        <begin position="44"/>
        <end position="66"/>
    </location>
</feature>
<evidence type="ECO:0000256" key="1">
    <source>
        <dbReference type="SAM" id="Phobius"/>
    </source>
</evidence>
<sequence length="234" mass="27002">MNMHSHNDEVHKSKGAHVCSDLCHLTKISLKHAHNMKKVEAQSYWRRCVLFLCASAVVTLFFGIVFFTTPTLISYVIEMVISIMGITISHAWYRVTVNNIHWHKSWYKHVSGLEKQLADCPKNSVRMITGLQSPQRLSDAFILNRTLNIVFFLFWCTLPVISLLKFFYYFVYVNGVSLSLANTLFLCIPFLVMIFLSIALNVFMCMFSSKDDAEIDNRELDITLQYKNTPNQQG</sequence>
<feature type="transmembrane region" description="Helical" evidence="1">
    <location>
        <begin position="183"/>
        <end position="203"/>
    </location>
</feature>
<dbReference type="KEGG" id="lri:NCTC12151_02048"/>
<dbReference type="Pfam" id="PF24838">
    <property type="entry name" value="8xMP"/>
    <property type="match status" value="1"/>
</dbReference>
<evidence type="ECO:0000313" key="3">
    <source>
        <dbReference type="Proteomes" id="UP000249005"/>
    </source>
</evidence>
<dbReference type="InterPro" id="IPR056918">
    <property type="entry name" value="8xMP"/>
</dbReference>
<reference evidence="2 3" key="1">
    <citation type="submission" date="2018-06" db="EMBL/GenBank/DDBJ databases">
        <authorList>
            <consortium name="Pathogen Informatics"/>
            <person name="Doyle S."/>
        </authorList>
    </citation>
    <scope>NUCLEOTIDE SEQUENCE [LARGE SCALE GENOMIC DNA]</scope>
    <source>
        <strain evidence="2 3">NCTC12151</strain>
    </source>
</reference>
<proteinExistence type="predicted"/>
<feature type="transmembrane region" description="Helical" evidence="1">
    <location>
        <begin position="146"/>
        <end position="171"/>
    </location>
</feature>
<accession>A0A2X4UZV9</accession>
<protein>
    <submittedName>
        <fullName evidence="2">Uncharacterized protein</fullName>
    </submittedName>
</protein>
<keyword evidence="1" id="KW-0812">Transmembrane</keyword>
<keyword evidence="1" id="KW-0472">Membrane</keyword>
<organism evidence="2 3">
    <name type="scientific">Leminorella richardii</name>
    <dbReference type="NCBI Taxonomy" id="158841"/>
    <lineage>
        <taxon>Bacteria</taxon>
        <taxon>Pseudomonadati</taxon>
        <taxon>Pseudomonadota</taxon>
        <taxon>Gammaproteobacteria</taxon>
        <taxon>Enterobacterales</taxon>
        <taxon>Budviciaceae</taxon>
        <taxon>Leminorella</taxon>
    </lineage>
</organism>
<dbReference type="AlphaFoldDB" id="A0A2X4UZV9"/>
<keyword evidence="3" id="KW-1185">Reference proteome</keyword>
<evidence type="ECO:0000313" key="2">
    <source>
        <dbReference type="EMBL" id="SQI41388.1"/>
    </source>
</evidence>
<dbReference type="RefSeq" id="WP_111740551.1">
    <property type="nucleotide sequence ID" value="NZ_LR698987.1"/>
</dbReference>
<gene>
    <name evidence="2" type="ORF">NCTC12151_02048</name>
</gene>
<keyword evidence="1" id="KW-1133">Transmembrane helix</keyword>
<dbReference type="OrthoDB" id="9153185at2"/>
<name>A0A2X4UZV9_9GAMM</name>
<dbReference type="Proteomes" id="UP000249005">
    <property type="component" value="Chromosome 1"/>
</dbReference>